<dbReference type="STRING" id="1563681.BFP71_02315"/>
<keyword evidence="2" id="KW-1185">Reference proteome</keyword>
<dbReference type="AlphaFoldDB" id="A0A1E5T575"/>
<dbReference type="RefSeq" id="WP_069833837.1">
    <property type="nucleotide sequence ID" value="NZ_MDGQ01000003.1"/>
</dbReference>
<reference evidence="1 2" key="1">
    <citation type="submission" date="2016-08" db="EMBL/GenBank/DDBJ databases">
        <title>Draft genome of Fabibacter sp. strain SK-8.</title>
        <authorList>
            <person name="Wong S.-K."/>
            <person name="Hamasaki K."/>
            <person name="Yoshizawa S."/>
        </authorList>
    </citation>
    <scope>NUCLEOTIDE SEQUENCE [LARGE SCALE GENOMIC DNA]</scope>
    <source>
        <strain evidence="1 2">SK-8</strain>
    </source>
</reference>
<evidence type="ECO:0000313" key="1">
    <source>
        <dbReference type="EMBL" id="OEK06525.1"/>
    </source>
</evidence>
<protein>
    <recommendedName>
        <fullName evidence="3">DUF306 domain-containing protein</fullName>
    </recommendedName>
</protein>
<comment type="caution">
    <text evidence="1">The sequence shown here is derived from an EMBL/GenBank/DDBJ whole genome shotgun (WGS) entry which is preliminary data.</text>
</comment>
<name>A0A1E5T575_9BACT</name>
<dbReference type="OrthoDB" id="799390at2"/>
<proteinExistence type="predicted"/>
<dbReference type="Proteomes" id="UP000095552">
    <property type="component" value="Unassembled WGS sequence"/>
</dbReference>
<dbReference type="EMBL" id="MDGQ01000003">
    <property type="protein sequence ID" value="OEK06525.1"/>
    <property type="molecule type" value="Genomic_DNA"/>
</dbReference>
<evidence type="ECO:0000313" key="2">
    <source>
        <dbReference type="Proteomes" id="UP000095552"/>
    </source>
</evidence>
<dbReference type="PROSITE" id="PS51257">
    <property type="entry name" value="PROKAR_LIPOPROTEIN"/>
    <property type="match status" value="1"/>
</dbReference>
<accession>A0A1E5T575</accession>
<gene>
    <name evidence="1" type="ORF">BFP71_02315</name>
</gene>
<sequence>MKHLKFTYLALCLTLLYSCELTDLQTPPDLMEERGLPETEEAFIAALTSGSDQKWETISFTLEGFRGLQGCRLDDTFTFYGDGTYRYDGGSSLCGDADDIRVKTGMWEVDFDNLQIIFDKDTSIEAIATLQANVENRIWLIGEVDIFGEFMDIRGVYGMVD</sequence>
<organism evidence="1 2">
    <name type="scientific">Roseivirga misakiensis</name>
    <dbReference type="NCBI Taxonomy" id="1563681"/>
    <lineage>
        <taxon>Bacteria</taxon>
        <taxon>Pseudomonadati</taxon>
        <taxon>Bacteroidota</taxon>
        <taxon>Cytophagia</taxon>
        <taxon>Cytophagales</taxon>
        <taxon>Roseivirgaceae</taxon>
        <taxon>Roseivirga</taxon>
    </lineage>
</organism>
<evidence type="ECO:0008006" key="3">
    <source>
        <dbReference type="Google" id="ProtNLM"/>
    </source>
</evidence>